<dbReference type="OrthoDB" id="9964515at2"/>
<accession>A0A1M5YDN8</accession>
<keyword evidence="1" id="KW-0732">Signal</keyword>
<sequence length="157" mass="16440">MKKSIAALAACAAFSAAVSAEVINGPLVTKWETDNDTTIIKHKKGWAPVLKLKGDRGVGLYIQQGNKQARGIVMESGGTSNQAKLTMGPSYVAAGIAGNPGFTKETPAAVFKLEGKKLDNGTNGHAVALDVKRQAIYWLDENGTIIAELIPTPVPAP</sequence>
<evidence type="ECO:0000313" key="3">
    <source>
        <dbReference type="Proteomes" id="UP000184268"/>
    </source>
</evidence>
<evidence type="ECO:0000256" key="1">
    <source>
        <dbReference type="SAM" id="SignalP"/>
    </source>
</evidence>
<dbReference type="EMBL" id="FQXG01000007">
    <property type="protein sequence ID" value="SHI10096.1"/>
    <property type="molecule type" value="Genomic_DNA"/>
</dbReference>
<name>A0A1M5YDN8_9GAMM</name>
<reference evidence="2 3" key="1">
    <citation type="submission" date="2016-11" db="EMBL/GenBank/DDBJ databases">
        <authorList>
            <person name="Jaros S."/>
            <person name="Januszkiewicz K."/>
            <person name="Wedrychowicz H."/>
        </authorList>
    </citation>
    <scope>NUCLEOTIDE SEQUENCE [LARGE SCALE GENOMIC DNA]</scope>
    <source>
        <strain evidence="2 3">DSM 16917</strain>
    </source>
</reference>
<gene>
    <name evidence="2" type="ORF">SAMN02745129_4119</name>
</gene>
<dbReference type="RefSeq" id="WP_067660809.1">
    <property type="nucleotide sequence ID" value="NZ_FQXG01000007.1"/>
</dbReference>
<protein>
    <submittedName>
        <fullName evidence="2">Uncharacterized protein</fullName>
    </submittedName>
</protein>
<dbReference type="AlphaFoldDB" id="A0A1M5YDN8"/>
<feature type="chain" id="PRO_5009915242" evidence="1">
    <location>
        <begin position="21"/>
        <end position="157"/>
    </location>
</feature>
<feature type="signal peptide" evidence="1">
    <location>
        <begin position="1"/>
        <end position="20"/>
    </location>
</feature>
<keyword evidence="3" id="KW-1185">Reference proteome</keyword>
<dbReference type="Proteomes" id="UP000184268">
    <property type="component" value="Unassembled WGS sequence"/>
</dbReference>
<organism evidence="2 3">
    <name type="scientific">Ferrimonas marina</name>
    <dbReference type="NCBI Taxonomy" id="299255"/>
    <lineage>
        <taxon>Bacteria</taxon>
        <taxon>Pseudomonadati</taxon>
        <taxon>Pseudomonadota</taxon>
        <taxon>Gammaproteobacteria</taxon>
        <taxon>Alteromonadales</taxon>
        <taxon>Ferrimonadaceae</taxon>
        <taxon>Ferrimonas</taxon>
    </lineage>
</organism>
<evidence type="ECO:0000313" key="2">
    <source>
        <dbReference type="EMBL" id="SHI10096.1"/>
    </source>
</evidence>
<dbReference type="STRING" id="299255.SAMN02745129_4119"/>
<proteinExistence type="predicted"/>